<dbReference type="OrthoDB" id="20295at2759"/>
<accession>A0A9W7YA75</accession>
<dbReference type="AlphaFoldDB" id="A0A9W7YA75"/>
<evidence type="ECO:0000313" key="2">
    <source>
        <dbReference type="Proteomes" id="UP001143981"/>
    </source>
</evidence>
<feature type="non-terminal residue" evidence="1">
    <location>
        <position position="60"/>
    </location>
</feature>
<evidence type="ECO:0000313" key="1">
    <source>
        <dbReference type="EMBL" id="KAJ1727147.1"/>
    </source>
</evidence>
<reference evidence="1" key="1">
    <citation type="submission" date="2022-07" db="EMBL/GenBank/DDBJ databases">
        <title>Phylogenomic reconstructions and comparative analyses of Kickxellomycotina fungi.</title>
        <authorList>
            <person name="Reynolds N.K."/>
            <person name="Stajich J.E."/>
            <person name="Barry K."/>
            <person name="Grigoriev I.V."/>
            <person name="Crous P."/>
            <person name="Smith M.E."/>
        </authorList>
    </citation>
    <scope>NUCLEOTIDE SEQUENCE</scope>
    <source>
        <strain evidence="1">BCRC 34381</strain>
    </source>
</reference>
<gene>
    <name evidence="1" type="ORF">LPJ61_004729</name>
</gene>
<organism evidence="1 2">
    <name type="scientific">Coemansia biformis</name>
    <dbReference type="NCBI Taxonomy" id="1286918"/>
    <lineage>
        <taxon>Eukaryota</taxon>
        <taxon>Fungi</taxon>
        <taxon>Fungi incertae sedis</taxon>
        <taxon>Zoopagomycota</taxon>
        <taxon>Kickxellomycotina</taxon>
        <taxon>Kickxellomycetes</taxon>
        <taxon>Kickxellales</taxon>
        <taxon>Kickxellaceae</taxon>
        <taxon>Coemansia</taxon>
    </lineage>
</organism>
<protein>
    <submittedName>
        <fullName evidence="1">Uncharacterized protein</fullName>
    </submittedName>
</protein>
<comment type="caution">
    <text evidence="1">The sequence shown here is derived from an EMBL/GenBank/DDBJ whole genome shotgun (WGS) entry which is preliminary data.</text>
</comment>
<keyword evidence="2" id="KW-1185">Reference proteome</keyword>
<proteinExistence type="predicted"/>
<dbReference type="Proteomes" id="UP001143981">
    <property type="component" value="Unassembled WGS sequence"/>
</dbReference>
<dbReference type="EMBL" id="JANBOI010001204">
    <property type="protein sequence ID" value="KAJ1727147.1"/>
    <property type="molecule type" value="Genomic_DNA"/>
</dbReference>
<name>A0A9W7YA75_9FUNG</name>
<sequence>MELFDFADVRLGTQVGCEYPSITGYEVGNLIHKQYDTRALPGDAAHAQMSLLDARPGFMA</sequence>